<name>A0A951PSP5_9CYAN</name>
<organism evidence="2 3">
    <name type="scientific">Symplocastrum torsivum CPER-KK1</name>
    <dbReference type="NCBI Taxonomy" id="450513"/>
    <lineage>
        <taxon>Bacteria</taxon>
        <taxon>Bacillati</taxon>
        <taxon>Cyanobacteriota</taxon>
        <taxon>Cyanophyceae</taxon>
        <taxon>Oscillatoriophycideae</taxon>
        <taxon>Oscillatoriales</taxon>
        <taxon>Microcoleaceae</taxon>
        <taxon>Symplocastrum</taxon>
    </lineage>
</organism>
<dbReference type="EMBL" id="JAHHIF010000067">
    <property type="protein sequence ID" value="MBW4548629.1"/>
    <property type="molecule type" value="Genomic_DNA"/>
</dbReference>
<dbReference type="PANTHER" id="PTHR34548">
    <property type="entry name" value="PROTEIN TIC 21, CHLOROPLASTIC"/>
    <property type="match status" value="1"/>
</dbReference>
<comment type="caution">
    <text evidence="2">The sequence shown here is derived from an EMBL/GenBank/DDBJ whole genome shotgun (WGS) entry which is preliminary data.</text>
</comment>
<evidence type="ECO:0000256" key="1">
    <source>
        <dbReference type="SAM" id="Phobius"/>
    </source>
</evidence>
<feature type="transmembrane region" description="Helical" evidence="1">
    <location>
        <begin position="115"/>
        <end position="140"/>
    </location>
</feature>
<evidence type="ECO:0000313" key="2">
    <source>
        <dbReference type="EMBL" id="MBW4548629.1"/>
    </source>
</evidence>
<dbReference type="AlphaFoldDB" id="A0A951PSP5"/>
<proteinExistence type="predicted"/>
<dbReference type="InterPro" id="IPR022051">
    <property type="entry name" value="DUF3611"/>
</dbReference>
<reference evidence="2" key="2">
    <citation type="journal article" date="2022" name="Microbiol. Resour. Announc.">
        <title>Metagenome Sequencing to Explore Phylogenomics of Terrestrial Cyanobacteria.</title>
        <authorList>
            <person name="Ward R.D."/>
            <person name="Stajich J.E."/>
            <person name="Johansen J.R."/>
            <person name="Huntemann M."/>
            <person name="Clum A."/>
            <person name="Foster B."/>
            <person name="Foster B."/>
            <person name="Roux S."/>
            <person name="Palaniappan K."/>
            <person name="Varghese N."/>
            <person name="Mukherjee S."/>
            <person name="Reddy T.B.K."/>
            <person name="Daum C."/>
            <person name="Copeland A."/>
            <person name="Chen I.A."/>
            <person name="Ivanova N.N."/>
            <person name="Kyrpides N.C."/>
            <person name="Shapiro N."/>
            <person name="Eloe-Fadrosh E.A."/>
            <person name="Pietrasiak N."/>
        </authorList>
    </citation>
    <scope>NUCLEOTIDE SEQUENCE</scope>
    <source>
        <strain evidence="2">CPER-KK1</strain>
    </source>
</reference>
<feature type="transmembrane region" description="Helical" evidence="1">
    <location>
        <begin position="21"/>
        <end position="46"/>
    </location>
</feature>
<gene>
    <name evidence="2" type="ORF">KME25_29995</name>
</gene>
<dbReference type="PANTHER" id="PTHR34548:SF2">
    <property type="entry name" value="PROTEIN TIC 21, CHLOROPLASTIC"/>
    <property type="match status" value="1"/>
</dbReference>
<evidence type="ECO:0000313" key="3">
    <source>
        <dbReference type="Proteomes" id="UP000753908"/>
    </source>
</evidence>
<keyword evidence="1" id="KW-0812">Transmembrane</keyword>
<keyword evidence="1" id="KW-1133">Transmembrane helix</keyword>
<dbReference type="Proteomes" id="UP000753908">
    <property type="component" value="Unassembled WGS sequence"/>
</dbReference>
<dbReference type="Pfam" id="PF12263">
    <property type="entry name" value="DUF3611"/>
    <property type="match status" value="1"/>
</dbReference>
<feature type="transmembrane region" description="Helical" evidence="1">
    <location>
        <begin position="66"/>
        <end position="86"/>
    </location>
</feature>
<reference evidence="2" key="1">
    <citation type="submission" date="2021-05" db="EMBL/GenBank/DDBJ databases">
        <authorList>
            <person name="Pietrasiak N."/>
            <person name="Ward R."/>
            <person name="Stajich J.E."/>
            <person name="Kurbessoian T."/>
        </authorList>
    </citation>
    <scope>NUCLEOTIDE SEQUENCE</scope>
    <source>
        <strain evidence="2">CPER-KK1</strain>
    </source>
</reference>
<accession>A0A951PSP5</accession>
<sequence>MREKPDASSIPPALQRVAITLRTIGGISFWLQLVLGVISGVILIFATFSSSFGRQANQTASQGTGFGIFFALCGLVTLGVGAYFAFRYTRIARELRASSAAGRPSKAKTLDTIRLGLIVNMVGMLLTILGAFATIGSILAKSFSQFQGALTAIDPSRFVQPADLFVVQANTNTIAAHFVGIAASLWLFNRVNR</sequence>
<keyword evidence="1" id="KW-0472">Membrane</keyword>
<feature type="transmembrane region" description="Helical" evidence="1">
    <location>
        <begin position="165"/>
        <end position="188"/>
    </location>
</feature>
<protein>
    <submittedName>
        <fullName evidence="2">DUF3611 family protein</fullName>
    </submittedName>
</protein>